<evidence type="ECO:0000313" key="6">
    <source>
        <dbReference type="RefSeq" id="XP_014681249.1"/>
    </source>
</evidence>
<evidence type="ECO:0000313" key="7">
    <source>
        <dbReference type="RefSeq" id="XP_014681250.1"/>
    </source>
</evidence>
<dbReference type="InterPro" id="IPR004394">
    <property type="entry name" value="Iojap/RsfS/C7orf30"/>
</dbReference>
<dbReference type="RefSeq" id="XP_014681251.1">
    <property type="nucleotide sequence ID" value="XM_014825765.1"/>
</dbReference>
<dbReference type="InterPro" id="IPR043519">
    <property type="entry name" value="NT_sf"/>
</dbReference>
<sequence length="315" mass="36397">MLILLQPKLIMLLRMWNAALSNGSVIGQGVAAHNWIPKSVPYSRILSSAAVNHTNAKRSDGVFPKRRDLTSLVPKVEINDLGDMENGDLELKCLVREMQHDFMKAPLDDVLKDSEFSFPKHSREQMNKEHQELFVCVQGESDEEYQEEVDDTYYGVDLDLSEDREIFALRHKRGERGVFDIDDLVVELQKENARDICVIQVPAEKNYCDYLVIVSGLSPRHLRAMAEAFTIQYKQRRWARDPKNVRIEGEGSSDWKVIDFGNIVLHMMMPTTREVYDIEMLWSVGEEHDDKCNEKLADIWSDLPDLTFLKDKDDH</sequence>
<dbReference type="RefSeq" id="XP_014681247.1">
    <property type="nucleotide sequence ID" value="XM_014825761.1"/>
</dbReference>
<keyword evidence="3" id="KW-1185">Reference proteome</keyword>
<accession>A0ABM1F9X5</accession>
<dbReference type="PANTHER" id="PTHR21043:SF0">
    <property type="entry name" value="MITOCHONDRIAL ASSEMBLY OF RIBOSOMAL LARGE SUBUNIT PROTEIN 1"/>
    <property type="match status" value="1"/>
</dbReference>
<dbReference type="Proteomes" id="UP000695022">
    <property type="component" value="Unplaced"/>
</dbReference>
<evidence type="ECO:0000256" key="1">
    <source>
        <dbReference type="ARBA" id="ARBA00010574"/>
    </source>
</evidence>
<evidence type="ECO:0000313" key="8">
    <source>
        <dbReference type="RefSeq" id="XP_014681251.1"/>
    </source>
</evidence>
<name>A0ABM1F9X5_PRICU</name>
<protein>
    <submittedName>
        <fullName evidence="4 5">Uncharacterized protein LOC106821103 isoform X1</fullName>
    </submittedName>
</protein>
<dbReference type="Pfam" id="PF02410">
    <property type="entry name" value="RsfS"/>
    <property type="match status" value="1"/>
</dbReference>
<comment type="similarity">
    <text evidence="1">Belongs to the Iojap/RsfS family.</text>
</comment>
<organism evidence="3 4">
    <name type="scientific">Priapulus caudatus</name>
    <name type="common">Priapulid worm</name>
    <dbReference type="NCBI Taxonomy" id="37621"/>
    <lineage>
        <taxon>Eukaryota</taxon>
        <taxon>Metazoa</taxon>
        <taxon>Ecdysozoa</taxon>
        <taxon>Scalidophora</taxon>
        <taxon>Priapulida</taxon>
        <taxon>Priapulimorpha</taxon>
        <taxon>Priapulimorphida</taxon>
        <taxon>Priapulidae</taxon>
        <taxon>Priapulus</taxon>
    </lineage>
</organism>
<evidence type="ECO:0000313" key="5">
    <source>
        <dbReference type="RefSeq" id="XP_014681247.1"/>
    </source>
</evidence>
<proteinExistence type="inferred from homology"/>
<dbReference type="RefSeq" id="XP_014681250.1">
    <property type="nucleotide sequence ID" value="XM_014825764.1"/>
</dbReference>
<evidence type="ECO:0000256" key="2">
    <source>
        <dbReference type="SAM" id="SignalP"/>
    </source>
</evidence>
<dbReference type="HAMAP" id="MF_01477">
    <property type="entry name" value="Iojap_RsfS"/>
    <property type="match status" value="1"/>
</dbReference>
<gene>
    <name evidence="4 5 6 7 8" type="primary">LOC106821103</name>
</gene>
<keyword evidence="2" id="KW-0732">Signal</keyword>
<dbReference type="NCBIfam" id="TIGR00090">
    <property type="entry name" value="rsfS_iojap_ybeB"/>
    <property type="match status" value="1"/>
</dbReference>
<feature type="signal peptide" evidence="2">
    <location>
        <begin position="1"/>
        <end position="23"/>
    </location>
</feature>
<evidence type="ECO:0000313" key="3">
    <source>
        <dbReference type="Proteomes" id="UP000695022"/>
    </source>
</evidence>
<dbReference type="RefSeq" id="XP_014681249.1">
    <property type="nucleotide sequence ID" value="XM_014825763.1"/>
</dbReference>
<dbReference type="Gene3D" id="3.30.460.10">
    <property type="entry name" value="Beta Polymerase, domain 2"/>
    <property type="match status" value="1"/>
</dbReference>
<dbReference type="RefSeq" id="XP_014681246.1">
    <property type="nucleotide sequence ID" value="XM_014825760.1"/>
</dbReference>
<feature type="chain" id="PRO_5045022265" evidence="2">
    <location>
        <begin position="24"/>
        <end position="315"/>
    </location>
</feature>
<dbReference type="GeneID" id="106821103"/>
<dbReference type="PANTHER" id="PTHR21043">
    <property type="entry name" value="IOJAP SUPERFAMILY ORTHOLOG"/>
    <property type="match status" value="1"/>
</dbReference>
<reference evidence="4 5" key="1">
    <citation type="submission" date="2025-05" db="UniProtKB">
        <authorList>
            <consortium name="RefSeq"/>
        </authorList>
    </citation>
    <scope>IDENTIFICATION</scope>
</reference>
<dbReference type="SUPFAM" id="SSF81301">
    <property type="entry name" value="Nucleotidyltransferase"/>
    <property type="match status" value="1"/>
</dbReference>
<evidence type="ECO:0000313" key="4">
    <source>
        <dbReference type="RefSeq" id="XP_014681246.1"/>
    </source>
</evidence>